<accession>A0A409VFL0</accession>
<dbReference type="SUPFAM" id="SSF52540">
    <property type="entry name" value="P-loop containing nucleoside triphosphate hydrolases"/>
    <property type="match status" value="1"/>
</dbReference>
<reference evidence="1 2" key="1">
    <citation type="journal article" date="2018" name="Evol. Lett.">
        <title>Horizontal gene cluster transfer increased hallucinogenic mushroom diversity.</title>
        <authorList>
            <person name="Reynolds H.T."/>
            <person name="Vijayakumar V."/>
            <person name="Gluck-Thaler E."/>
            <person name="Korotkin H.B."/>
            <person name="Matheny P.B."/>
            <person name="Slot J.C."/>
        </authorList>
    </citation>
    <scope>NUCLEOTIDE SEQUENCE [LARGE SCALE GENOMIC DNA]</scope>
    <source>
        <strain evidence="1 2">2629</strain>
    </source>
</reference>
<comment type="caution">
    <text evidence="1">The sequence shown here is derived from an EMBL/GenBank/DDBJ whole genome shotgun (WGS) entry which is preliminary data.</text>
</comment>
<dbReference type="STRING" id="181874.A0A409VFL0"/>
<organism evidence="1 2">
    <name type="scientific">Panaeolus cyanescens</name>
    <dbReference type="NCBI Taxonomy" id="181874"/>
    <lineage>
        <taxon>Eukaryota</taxon>
        <taxon>Fungi</taxon>
        <taxon>Dikarya</taxon>
        <taxon>Basidiomycota</taxon>
        <taxon>Agaricomycotina</taxon>
        <taxon>Agaricomycetes</taxon>
        <taxon>Agaricomycetidae</taxon>
        <taxon>Agaricales</taxon>
        <taxon>Agaricineae</taxon>
        <taxon>Galeropsidaceae</taxon>
        <taxon>Panaeolus</taxon>
    </lineage>
</organism>
<evidence type="ECO:0000313" key="2">
    <source>
        <dbReference type="Proteomes" id="UP000284842"/>
    </source>
</evidence>
<gene>
    <name evidence="1" type="ORF">CVT24_008184</name>
</gene>
<dbReference type="OrthoDB" id="3222645at2759"/>
<dbReference type="CDD" id="cd00882">
    <property type="entry name" value="Ras_like_GTPase"/>
    <property type="match status" value="1"/>
</dbReference>
<protein>
    <submittedName>
        <fullName evidence="1">Uncharacterized protein</fullName>
    </submittedName>
</protein>
<dbReference type="AlphaFoldDB" id="A0A409VFL0"/>
<sequence>MENIHKYLNITLTGPVSVRQVNLEDIPEDSFIYIVMGPTGSGKSTFIEALGRETAEYHPEKALSISKDSLESVTQHITAYELSNVYKELNQIPRSQNLSFYIIDTPGFADQKISEMEVLKHLQDFLNSPAISKRSINAIRFLYFQPVNNVRLAGSKRLCLSIFKALCSTGIGQNSKIHTALVTTMWDQLYTERLHKRGEEIEAELAESQWKNWKDKKSQMLRFDNTCSSAFLIIDKLASLPDFFWITRDVNLSDRTEIGRLAYTSLVHRIEGLHSQLNIVETNLKDQTTEANPELKELYLKEKREIEAELTKFEEEMNTFLAGSKRRNRFLKSFDDFKSRLFEVK</sequence>
<dbReference type="InParanoid" id="A0A409VFL0"/>
<evidence type="ECO:0000313" key="1">
    <source>
        <dbReference type="EMBL" id="PPQ65036.1"/>
    </source>
</evidence>
<dbReference type="EMBL" id="NHTK01006078">
    <property type="protein sequence ID" value="PPQ65036.1"/>
    <property type="molecule type" value="Genomic_DNA"/>
</dbReference>
<dbReference type="CDD" id="cd00267">
    <property type="entry name" value="ABC_ATPase"/>
    <property type="match status" value="1"/>
</dbReference>
<dbReference type="Proteomes" id="UP000284842">
    <property type="component" value="Unassembled WGS sequence"/>
</dbReference>
<keyword evidence="2" id="KW-1185">Reference proteome</keyword>
<dbReference type="InterPro" id="IPR027417">
    <property type="entry name" value="P-loop_NTPase"/>
</dbReference>
<name>A0A409VFL0_9AGAR</name>
<proteinExistence type="predicted"/>
<dbReference type="Gene3D" id="3.40.50.300">
    <property type="entry name" value="P-loop containing nucleotide triphosphate hydrolases"/>
    <property type="match status" value="1"/>
</dbReference>